<sequence>MHRGQLLTESPLSGSYQALDVDVELLMLRRVKREKRERAQRMLKAQVCFSCDWQSKLGKVQKWRRRWVLVRNICETKFANTRPIANHGAWQISLSSDIQDLPKPENGDIKCASKALDSAKRHPRRLTRWSFPEKASSNMPKDRDPATLEQTSRMIDSSKANSSSMILSTHPPPGPWQANSLRA</sequence>
<protein>
    <submittedName>
        <fullName evidence="2">Uncharacterized protein</fullName>
    </submittedName>
</protein>
<feature type="compositionally biased region" description="Polar residues" evidence="1">
    <location>
        <begin position="148"/>
        <end position="167"/>
    </location>
</feature>
<evidence type="ECO:0000256" key="1">
    <source>
        <dbReference type="SAM" id="MobiDB-lite"/>
    </source>
</evidence>
<evidence type="ECO:0000313" key="2">
    <source>
        <dbReference type="EMBL" id="PGH07493.1"/>
    </source>
</evidence>
<dbReference type="EMBL" id="PDNC01000014">
    <property type="protein sequence ID" value="PGH07493.1"/>
    <property type="molecule type" value="Genomic_DNA"/>
</dbReference>
<comment type="caution">
    <text evidence="2">The sequence shown here is derived from an EMBL/GenBank/DDBJ whole genome shotgun (WGS) entry which is preliminary data.</text>
</comment>
<organism evidence="2 3">
    <name type="scientific">Blastomyces parvus</name>
    <dbReference type="NCBI Taxonomy" id="2060905"/>
    <lineage>
        <taxon>Eukaryota</taxon>
        <taxon>Fungi</taxon>
        <taxon>Dikarya</taxon>
        <taxon>Ascomycota</taxon>
        <taxon>Pezizomycotina</taxon>
        <taxon>Eurotiomycetes</taxon>
        <taxon>Eurotiomycetidae</taxon>
        <taxon>Onygenales</taxon>
        <taxon>Ajellomycetaceae</taxon>
        <taxon>Blastomyces</taxon>
    </lineage>
</organism>
<keyword evidence="3" id="KW-1185">Reference proteome</keyword>
<proteinExistence type="predicted"/>
<reference evidence="2 3" key="1">
    <citation type="submission" date="2017-10" db="EMBL/GenBank/DDBJ databases">
        <title>Comparative genomics in systemic dimorphic fungi from Ajellomycetaceae.</title>
        <authorList>
            <person name="Munoz J.F."/>
            <person name="Mcewen J.G."/>
            <person name="Clay O.K."/>
            <person name="Cuomo C.A."/>
        </authorList>
    </citation>
    <scope>NUCLEOTIDE SEQUENCE [LARGE SCALE GENOMIC DNA]</scope>
    <source>
        <strain evidence="2 3">UAMH130</strain>
    </source>
</reference>
<name>A0A2B7XFG0_9EURO</name>
<evidence type="ECO:0000313" key="3">
    <source>
        <dbReference type="Proteomes" id="UP000224080"/>
    </source>
</evidence>
<gene>
    <name evidence="2" type="ORF">GX51_01794</name>
</gene>
<dbReference type="Proteomes" id="UP000224080">
    <property type="component" value="Unassembled WGS sequence"/>
</dbReference>
<feature type="region of interest" description="Disordered" evidence="1">
    <location>
        <begin position="116"/>
        <end position="183"/>
    </location>
</feature>
<dbReference type="AlphaFoldDB" id="A0A2B7XFG0"/>
<accession>A0A2B7XFG0</accession>